<gene>
    <name evidence="2" type="ORF">EUAN_16320</name>
</gene>
<dbReference type="Gene3D" id="3.40.630.30">
    <property type="match status" value="1"/>
</dbReference>
<dbReference type="InterPro" id="IPR038740">
    <property type="entry name" value="BioF2-like_GNAT_dom"/>
</dbReference>
<dbReference type="Pfam" id="PF13480">
    <property type="entry name" value="Acetyltransf_6"/>
    <property type="match status" value="1"/>
</dbReference>
<dbReference type="EMBL" id="MKIE01000006">
    <property type="protein sequence ID" value="OHW61869.1"/>
    <property type="molecule type" value="Genomic_DNA"/>
</dbReference>
<dbReference type="SUPFAM" id="SSF55729">
    <property type="entry name" value="Acyl-CoA N-acyltransferases (Nat)"/>
    <property type="match status" value="1"/>
</dbReference>
<evidence type="ECO:0000259" key="1">
    <source>
        <dbReference type="Pfam" id="PF13480"/>
    </source>
</evidence>
<keyword evidence="3" id="KW-1185">Reference proteome</keyword>
<evidence type="ECO:0000313" key="2">
    <source>
        <dbReference type="EMBL" id="OHW61869.1"/>
    </source>
</evidence>
<dbReference type="PANTHER" id="PTHR36174:SF1">
    <property type="entry name" value="LIPID II:GLYCINE GLYCYLTRANSFERASE"/>
    <property type="match status" value="1"/>
</dbReference>
<dbReference type="InterPro" id="IPR050644">
    <property type="entry name" value="PG_Glycine_Bridge_Synth"/>
</dbReference>
<accession>A0A1S1V819</accession>
<proteinExistence type="predicted"/>
<dbReference type="AlphaFoldDB" id="A0A1S1V819"/>
<dbReference type="STRING" id="39480.EUAN_16320"/>
<evidence type="ECO:0000313" key="3">
    <source>
        <dbReference type="Proteomes" id="UP000180254"/>
    </source>
</evidence>
<dbReference type="PANTHER" id="PTHR36174">
    <property type="entry name" value="LIPID II:GLYCINE GLYCYLTRANSFERASE"/>
    <property type="match status" value="1"/>
</dbReference>
<name>A0A1S1V819_9FIRM</name>
<dbReference type="InterPro" id="IPR016181">
    <property type="entry name" value="Acyl_CoA_acyltransferase"/>
</dbReference>
<reference evidence="2 3" key="1">
    <citation type="submission" date="2016-09" db="EMBL/GenBank/DDBJ databases">
        <title>Genome sequence of Eubacterium angustum.</title>
        <authorList>
            <person name="Poehlein A."/>
            <person name="Daniel R."/>
        </authorList>
    </citation>
    <scope>NUCLEOTIDE SEQUENCE [LARGE SCALE GENOMIC DNA]</scope>
    <source>
        <strain evidence="2 3">DSM 1989</strain>
    </source>
</reference>
<dbReference type="OrthoDB" id="9785911at2"/>
<protein>
    <recommendedName>
        <fullName evidence="1">BioF2-like acetyltransferase domain-containing protein</fullName>
    </recommendedName>
</protein>
<dbReference type="RefSeq" id="WP_071063479.1">
    <property type="nucleotide sequence ID" value="NZ_MKIE01000006.1"/>
</dbReference>
<sequence>MDSGCKFIYEQKEWDSILSGFKQKDVYFEYSYFDLYRCEGETPVLAFIESDYGKVAYPFMLRDVHFHSDMDSKIEKGKFFEISTPYGYSGPTVEAKDDKLKAKSIQLFYKSLSKFCKEKNVISEFIKFSPMLKNHRHLDSAVDVVYQKKMVAVNLQDYGDPLHGELTHTRLRLVNRRKRKGMVAVPELNPVNIDEQIGIYLETMCRKHASSAFMFDKQYFERMIENMGSDVLLINIYHEDALVSFGLCFLSGDVIYAHIAGTKQDYRHMSPSDICYAEFVRWGHENGYRYLFLGGGLTSDENDSLYLYKRSFSQNTSFDAYIGKKIWNREDYDYLVSISNHSEEKNRNFFPAYRDY</sequence>
<dbReference type="Proteomes" id="UP000180254">
    <property type="component" value="Unassembled WGS sequence"/>
</dbReference>
<comment type="caution">
    <text evidence="2">The sequence shown here is derived from an EMBL/GenBank/DDBJ whole genome shotgun (WGS) entry which is preliminary data.</text>
</comment>
<organism evidence="2 3">
    <name type="scientific">Andreesenia angusta</name>
    <dbReference type="NCBI Taxonomy" id="39480"/>
    <lineage>
        <taxon>Bacteria</taxon>
        <taxon>Bacillati</taxon>
        <taxon>Bacillota</taxon>
        <taxon>Tissierellia</taxon>
        <taxon>Tissierellales</taxon>
        <taxon>Gottschalkiaceae</taxon>
        <taxon>Andreesenia</taxon>
    </lineage>
</organism>
<feature type="domain" description="BioF2-like acetyltransferase" evidence="1">
    <location>
        <begin position="197"/>
        <end position="297"/>
    </location>
</feature>